<dbReference type="OrthoDB" id="410920at2759"/>
<gene>
    <name evidence="4" type="ORF">CHIRRI_LOCUS8258</name>
</gene>
<accession>A0A9N9RXG4</accession>
<evidence type="ECO:0000256" key="2">
    <source>
        <dbReference type="ARBA" id="ARBA00016813"/>
    </source>
</evidence>
<evidence type="ECO:0000256" key="1">
    <source>
        <dbReference type="ARBA" id="ARBA00003412"/>
    </source>
</evidence>
<dbReference type="GO" id="GO:0004672">
    <property type="term" value="F:protein kinase activity"/>
    <property type="evidence" value="ECO:0007669"/>
    <property type="project" value="InterPro"/>
</dbReference>
<dbReference type="PANTHER" id="PTHR22961:SF16">
    <property type="entry name" value="SERINE_THREONINE-PROTEIN KINASE 40"/>
    <property type="match status" value="1"/>
</dbReference>
<protein>
    <recommendedName>
        <fullName evidence="2">Serine/threonine-protein kinase 40</fullName>
    </recommendedName>
</protein>
<dbReference type="InterPro" id="IPR011009">
    <property type="entry name" value="Kinase-like_dom_sf"/>
</dbReference>
<name>A0A9N9RXG4_9DIPT</name>
<dbReference type="GO" id="GO:0005524">
    <property type="term" value="F:ATP binding"/>
    <property type="evidence" value="ECO:0007669"/>
    <property type="project" value="InterPro"/>
</dbReference>
<dbReference type="SMART" id="SM00220">
    <property type="entry name" value="S_TKc"/>
    <property type="match status" value="1"/>
</dbReference>
<feature type="domain" description="Protein kinase" evidence="3">
    <location>
        <begin position="34"/>
        <end position="323"/>
    </location>
</feature>
<dbReference type="InterPro" id="IPR000719">
    <property type="entry name" value="Prot_kinase_dom"/>
</dbReference>
<dbReference type="InterPro" id="IPR008271">
    <property type="entry name" value="Ser/Thr_kinase_AS"/>
</dbReference>
<dbReference type="InterPro" id="IPR024104">
    <property type="entry name" value="Tribbles/Ser_Thr_kinase_40"/>
</dbReference>
<dbReference type="Pfam" id="PF00069">
    <property type="entry name" value="Pkinase"/>
    <property type="match status" value="1"/>
</dbReference>
<sequence>MKRNYNYNDKSIVKRFRTSFLSSSVRNVRKIHDFQVGPEIVKSNAGPLNCIRTYLAKKDETFYRLKVLTVENPDEVNQSKEIVQAKVLLHNEYLLLQILKSCPGVERCYGLFVDQVQSERGSKIPAKRITLVTDAYCDKSSENWLNVNQENQFLSLQEYISRHKLTEKEALLVFYEIVKIVEQIHKLNICHRDLKIQNFLINYQTKRIILTNFCLGKLLSSENQLLFDQRGSPAYISPDIIQGSYQGKPSDVWSLGVILYVLVYSNFPFVENTTAALFKKICQCELVFPTEGARITEETKQLIKNHLLTTSDRFTATDTREYLERQFEKIQRTANLTTRALQRDDQVVPDLDNQPPKLICQDPPSPKFDLSTENISMVLKMMSHQESTNNKMFLRPSLLADRSAGSRISVSPNQGGMTRNLTRQINQLSVRNHQQTSIPLSWHNRISAPLYEVRFRAGSERVRIQQRPQQTVANGATSFESIYNTLNELFSNGNLQSNGIVHNFHGIINQDIALKLSIWLRTNFHDNPLIREIYNQTHHSPGDDIGKFVEFLRRCNVEMEVLNGQVYVKSQQSNQILIFLTYLLQLAGYNNTYFLNISRSP</sequence>
<dbReference type="PANTHER" id="PTHR22961">
    <property type="entry name" value="SER/THR PROTEIN KINASE-TRB"/>
    <property type="match status" value="1"/>
</dbReference>
<dbReference type="PROSITE" id="PS50011">
    <property type="entry name" value="PROTEIN_KINASE_DOM"/>
    <property type="match status" value="1"/>
</dbReference>
<dbReference type="Gene3D" id="1.10.510.10">
    <property type="entry name" value="Transferase(Phosphotransferase) domain 1"/>
    <property type="match status" value="1"/>
</dbReference>
<dbReference type="SUPFAM" id="SSF56112">
    <property type="entry name" value="Protein kinase-like (PK-like)"/>
    <property type="match status" value="1"/>
</dbReference>
<dbReference type="Proteomes" id="UP001153620">
    <property type="component" value="Chromosome 2"/>
</dbReference>
<comment type="function">
    <text evidence="1">May be a negative regulator of NF-kappa-B and p53-mediated gene transcription.</text>
</comment>
<evidence type="ECO:0000313" key="5">
    <source>
        <dbReference type="Proteomes" id="UP001153620"/>
    </source>
</evidence>
<dbReference type="PROSITE" id="PS00108">
    <property type="entry name" value="PROTEIN_KINASE_ST"/>
    <property type="match status" value="1"/>
</dbReference>
<proteinExistence type="predicted"/>
<reference evidence="4" key="2">
    <citation type="submission" date="2022-10" db="EMBL/GenBank/DDBJ databases">
        <authorList>
            <consortium name="ENA_rothamsted_submissions"/>
            <consortium name="culmorum"/>
            <person name="King R."/>
        </authorList>
    </citation>
    <scope>NUCLEOTIDE SEQUENCE</scope>
</reference>
<dbReference type="EMBL" id="OU895878">
    <property type="protein sequence ID" value="CAG9805386.1"/>
    <property type="molecule type" value="Genomic_DNA"/>
</dbReference>
<evidence type="ECO:0000259" key="3">
    <source>
        <dbReference type="PROSITE" id="PS50011"/>
    </source>
</evidence>
<dbReference type="AlphaFoldDB" id="A0A9N9RXG4"/>
<organism evidence="4 5">
    <name type="scientific">Chironomus riparius</name>
    <dbReference type="NCBI Taxonomy" id="315576"/>
    <lineage>
        <taxon>Eukaryota</taxon>
        <taxon>Metazoa</taxon>
        <taxon>Ecdysozoa</taxon>
        <taxon>Arthropoda</taxon>
        <taxon>Hexapoda</taxon>
        <taxon>Insecta</taxon>
        <taxon>Pterygota</taxon>
        <taxon>Neoptera</taxon>
        <taxon>Endopterygota</taxon>
        <taxon>Diptera</taxon>
        <taxon>Nematocera</taxon>
        <taxon>Chironomoidea</taxon>
        <taxon>Chironomidae</taxon>
        <taxon>Chironominae</taxon>
        <taxon>Chironomus</taxon>
    </lineage>
</organism>
<reference evidence="4" key="1">
    <citation type="submission" date="2022-01" db="EMBL/GenBank/DDBJ databases">
        <authorList>
            <person name="King R."/>
        </authorList>
    </citation>
    <scope>NUCLEOTIDE SEQUENCE</scope>
</reference>
<evidence type="ECO:0000313" key="4">
    <source>
        <dbReference type="EMBL" id="CAG9805386.1"/>
    </source>
</evidence>
<keyword evidence="5" id="KW-1185">Reference proteome</keyword>